<dbReference type="GO" id="GO:0009279">
    <property type="term" value="C:cell outer membrane"/>
    <property type="evidence" value="ECO:0007669"/>
    <property type="project" value="TreeGrafter"/>
</dbReference>
<keyword evidence="5" id="KW-0732">Signal</keyword>
<feature type="signal peptide" evidence="5">
    <location>
        <begin position="1"/>
        <end position="29"/>
    </location>
</feature>
<evidence type="ECO:0000313" key="8">
    <source>
        <dbReference type="Proteomes" id="UP000317730"/>
    </source>
</evidence>
<dbReference type="Pfam" id="PF14559">
    <property type="entry name" value="TPR_19"/>
    <property type="match status" value="1"/>
</dbReference>
<sequence length="616" mass="66591">MLLCRILPAVFLLSASLSCASALSTPALAAGAAHDGGKARKETGRIDSGAFLRAIVAVRFEDDAEAAQAFRQALAADPGNAELLRQALVRGIMSGAPDVGALARRVNAQSASRNQVSVLALGNEAARQGRWAEALGYYHQAESDLLTHLIMPLLMAWGEQAQGHAGMAVKSLLAQDAPGLTPFYTLHAALIARAGGMESRAQELLFRAQKLMSGSDVLTARSCAAWLWQHGQREKARELLRSLEGTDPLLSLAGPGLQENIGVFPVTSAREGIARAYLLAAFILNQQGREQMHADPAGQGRLAAAQRNASAFQFNEASRLMLGFALEMDPTLVEARLMLAEIQNEEDHPEAARETLLHVPPNDPLAPVAMFRLSMFDIAAGRLDDGIALLHRLSSEAPEQAAGQAQVERVLGAALLEKKDWQGAIAAYTRAMELDRKHGSVDWALLSMRATTYYEAGDWPHARADARAALAYAPDEPSLLNFLGYSMTERHENLPEAEELLRKAHRLAPDEAAITDSLGWVRVEQGDVDGGLVLLEKAAEQIPEDPEVNYHLGEAYWRLGRRTEAVDQWNMALGLHPTPSDEGLIRAALARADMAPPVKPDEKMGDQSTQQGEKTP</sequence>
<dbReference type="Proteomes" id="UP000317730">
    <property type="component" value="Unassembled WGS sequence"/>
</dbReference>
<dbReference type="InterPro" id="IPR018704">
    <property type="entry name" value="SecYEG/CpoB_TPR"/>
</dbReference>
<dbReference type="OrthoDB" id="9766710at2"/>
<dbReference type="PROSITE" id="PS50005">
    <property type="entry name" value="TPR"/>
    <property type="match status" value="2"/>
</dbReference>
<gene>
    <name evidence="7" type="ORF">APE01nite_09510</name>
</gene>
<dbReference type="Pfam" id="PF09976">
    <property type="entry name" value="TPR_21"/>
    <property type="match status" value="1"/>
</dbReference>
<dbReference type="Gene3D" id="1.25.40.10">
    <property type="entry name" value="Tetratricopeptide repeat domain"/>
    <property type="match status" value="2"/>
</dbReference>
<dbReference type="RefSeq" id="WP_141375104.1">
    <property type="nucleotide sequence ID" value="NZ_BAPL01000015.1"/>
</dbReference>
<protein>
    <recommendedName>
        <fullName evidence="6">Ancillary SecYEG translocon subunit/Cell division coordinator CpoB TPR domain-containing protein</fullName>
    </recommendedName>
</protein>
<reference evidence="7 8" key="1">
    <citation type="submission" date="2019-06" db="EMBL/GenBank/DDBJ databases">
        <title>Whole genome shotgun sequence of Acetobacter peroxydans NBRC 13755.</title>
        <authorList>
            <person name="Hosoyama A."/>
            <person name="Uohara A."/>
            <person name="Ohji S."/>
            <person name="Ichikawa N."/>
        </authorList>
    </citation>
    <scope>NUCLEOTIDE SEQUENCE [LARGE SCALE GENOMIC DNA]</scope>
    <source>
        <strain evidence="7 8">NBRC 13755</strain>
    </source>
</reference>
<feature type="domain" description="Ancillary SecYEG translocon subunit/Cell division coordinator CpoB TPR" evidence="6">
    <location>
        <begin position="335"/>
        <end position="439"/>
    </location>
</feature>
<comment type="caution">
    <text evidence="7">The sequence shown here is derived from an EMBL/GenBank/DDBJ whole genome shotgun (WGS) entry which is preliminary data.</text>
</comment>
<evidence type="ECO:0000256" key="2">
    <source>
        <dbReference type="ARBA" id="ARBA00022803"/>
    </source>
</evidence>
<dbReference type="InterPro" id="IPR019734">
    <property type="entry name" value="TPR_rpt"/>
</dbReference>
<dbReference type="GO" id="GO:0046813">
    <property type="term" value="P:receptor-mediated virion attachment to host cell"/>
    <property type="evidence" value="ECO:0007669"/>
    <property type="project" value="TreeGrafter"/>
</dbReference>
<evidence type="ECO:0000256" key="3">
    <source>
        <dbReference type="PROSITE-ProRule" id="PRU00339"/>
    </source>
</evidence>
<organism evidence="7 8">
    <name type="scientific">Acetobacter peroxydans</name>
    <dbReference type="NCBI Taxonomy" id="104098"/>
    <lineage>
        <taxon>Bacteria</taxon>
        <taxon>Pseudomonadati</taxon>
        <taxon>Pseudomonadota</taxon>
        <taxon>Alphaproteobacteria</taxon>
        <taxon>Acetobacterales</taxon>
        <taxon>Acetobacteraceae</taxon>
        <taxon>Acetobacter</taxon>
    </lineage>
</organism>
<dbReference type="EMBL" id="BJMV01000003">
    <property type="protein sequence ID" value="GEB85154.1"/>
    <property type="molecule type" value="Genomic_DNA"/>
</dbReference>
<dbReference type="PANTHER" id="PTHR44858:SF1">
    <property type="entry name" value="UDP-N-ACETYLGLUCOSAMINE--PEPTIDE N-ACETYLGLUCOSAMINYLTRANSFERASE SPINDLY-RELATED"/>
    <property type="match status" value="1"/>
</dbReference>
<keyword evidence="8" id="KW-1185">Reference proteome</keyword>
<keyword evidence="1" id="KW-0677">Repeat</keyword>
<name>A0A4Y3TTT4_9PROT</name>
<dbReference type="SMART" id="SM00028">
    <property type="entry name" value="TPR"/>
    <property type="match status" value="6"/>
</dbReference>
<dbReference type="AlphaFoldDB" id="A0A4Y3TTT4"/>
<accession>A0A4Y3TTT4</accession>
<feature type="repeat" description="TPR" evidence="3">
    <location>
        <begin position="405"/>
        <end position="438"/>
    </location>
</feature>
<keyword evidence="2 3" id="KW-0802">TPR repeat</keyword>
<evidence type="ECO:0000256" key="1">
    <source>
        <dbReference type="ARBA" id="ARBA00022737"/>
    </source>
</evidence>
<evidence type="ECO:0000313" key="7">
    <source>
        <dbReference type="EMBL" id="GEB85154.1"/>
    </source>
</evidence>
<dbReference type="PROSITE" id="PS51257">
    <property type="entry name" value="PROKAR_LIPOPROTEIN"/>
    <property type="match status" value="1"/>
</dbReference>
<feature type="repeat" description="TPR" evidence="3">
    <location>
        <begin position="546"/>
        <end position="579"/>
    </location>
</feature>
<feature type="chain" id="PRO_5021198877" description="Ancillary SecYEG translocon subunit/Cell division coordinator CpoB TPR domain-containing protein" evidence="5">
    <location>
        <begin position="30"/>
        <end position="616"/>
    </location>
</feature>
<evidence type="ECO:0000259" key="6">
    <source>
        <dbReference type="Pfam" id="PF09976"/>
    </source>
</evidence>
<dbReference type="Pfam" id="PF13432">
    <property type="entry name" value="TPR_16"/>
    <property type="match status" value="1"/>
</dbReference>
<evidence type="ECO:0000256" key="5">
    <source>
        <dbReference type="SAM" id="SignalP"/>
    </source>
</evidence>
<dbReference type="InterPro" id="IPR050498">
    <property type="entry name" value="Ycf3"/>
</dbReference>
<feature type="compositionally biased region" description="Polar residues" evidence="4">
    <location>
        <begin position="606"/>
        <end position="616"/>
    </location>
</feature>
<dbReference type="InterPro" id="IPR011990">
    <property type="entry name" value="TPR-like_helical_dom_sf"/>
</dbReference>
<dbReference type="PANTHER" id="PTHR44858">
    <property type="entry name" value="TETRATRICOPEPTIDE REPEAT PROTEIN 6"/>
    <property type="match status" value="1"/>
</dbReference>
<dbReference type="SUPFAM" id="SSF48452">
    <property type="entry name" value="TPR-like"/>
    <property type="match status" value="2"/>
</dbReference>
<proteinExistence type="predicted"/>
<feature type="region of interest" description="Disordered" evidence="4">
    <location>
        <begin position="592"/>
        <end position="616"/>
    </location>
</feature>
<evidence type="ECO:0000256" key="4">
    <source>
        <dbReference type="SAM" id="MobiDB-lite"/>
    </source>
</evidence>